<evidence type="ECO:0000256" key="1">
    <source>
        <dbReference type="ARBA" id="ARBA00001974"/>
    </source>
</evidence>
<organism evidence="6 7">
    <name type="scientific">candidate division KSB3 bacterium</name>
    <dbReference type="NCBI Taxonomy" id="2044937"/>
    <lineage>
        <taxon>Bacteria</taxon>
        <taxon>candidate division KSB3</taxon>
    </lineage>
</organism>
<dbReference type="AlphaFoldDB" id="A0A9D5JX39"/>
<dbReference type="Gene3D" id="3.30.70.2740">
    <property type="match status" value="1"/>
</dbReference>
<dbReference type="InterPro" id="IPR004113">
    <property type="entry name" value="FAD-bd_oxidored_4_C"/>
</dbReference>
<dbReference type="SUPFAM" id="SSF55103">
    <property type="entry name" value="FAD-linked oxidases, C-terminal domain"/>
    <property type="match status" value="1"/>
</dbReference>
<name>A0A9D5JX39_9BACT</name>
<evidence type="ECO:0000313" key="6">
    <source>
        <dbReference type="EMBL" id="MBD3325914.1"/>
    </source>
</evidence>
<gene>
    <name evidence="6" type="ORF">GF339_15110</name>
</gene>
<keyword evidence="2" id="KW-0285">Flavoprotein</keyword>
<dbReference type="InterPro" id="IPR016167">
    <property type="entry name" value="FAD-bd_PCMH_sub1"/>
</dbReference>
<evidence type="ECO:0000256" key="2">
    <source>
        <dbReference type="ARBA" id="ARBA00022630"/>
    </source>
</evidence>
<comment type="cofactor">
    <cofactor evidence="1">
        <name>FAD</name>
        <dbReference type="ChEBI" id="CHEBI:57692"/>
    </cofactor>
</comment>
<evidence type="ECO:0000256" key="4">
    <source>
        <dbReference type="ARBA" id="ARBA00023002"/>
    </source>
</evidence>
<dbReference type="InterPro" id="IPR016164">
    <property type="entry name" value="FAD-linked_Oxase-like_C"/>
</dbReference>
<dbReference type="InterPro" id="IPR051914">
    <property type="entry name" value="FAD-linked_OxidoTrans_Type4"/>
</dbReference>
<dbReference type="SUPFAM" id="SSF56176">
    <property type="entry name" value="FAD-binding/transporter-associated domain-like"/>
    <property type="match status" value="1"/>
</dbReference>
<dbReference type="Gene3D" id="3.30.43.10">
    <property type="entry name" value="Uridine Diphospho-n-acetylenolpyruvylglucosamine Reductase, domain 2"/>
    <property type="match status" value="1"/>
</dbReference>
<sequence length="490" mass="53497">MTAYQHVTPALVEELEQIVGSRNVIYSDPEQLEGYSHDEVADTHYAHLPEVVVKPATAEEISAIMKLANRAMVPVTPRGAGSGLSGGAVPVFGGIVLSVERMNNILEIDTGNMMITVEAGVVTNQINAVLEEYGLFYAGYPMSLETCFIGGNVAENAGGGKAIKYGVTDRYVHGLEVVLPTGEILQFGGKRVKDVTGYNLLRLMVGSEGTLGIFSKVTLKLLPIPKVTVDLLVLFEQVQAAMDIVPVIMTETGVIPTAIEFMDKLSVQTSCRYLNEHLPYEHAGAMLLIELDGSSEAQLESQYEAIGELCLARGAMEVYVADNHTTQERVWKVRRSIAEAFKVYSPIQSTEDIVVPFAQIPQLLQEVDRLARKYGVIIPNFGHAGDGNLHATPIKPPEMPLEQWQQIFPALSADLYRLTAQLGGTISGEHGIGSKRKEFLSLVMAPELIALMRRVKQTFDPNNILNPGKIFPDAEVLTKKLDKMPGHSTQ</sequence>
<dbReference type="FunFam" id="1.10.45.10:FF:000001">
    <property type="entry name" value="D-lactate dehydrogenase mitochondrial"/>
    <property type="match status" value="1"/>
</dbReference>
<feature type="domain" description="FAD-binding PCMH-type" evidence="5">
    <location>
        <begin position="45"/>
        <end position="224"/>
    </location>
</feature>
<dbReference type="Gene3D" id="3.30.465.10">
    <property type="match status" value="1"/>
</dbReference>
<dbReference type="Proteomes" id="UP000649604">
    <property type="component" value="Unassembled WGS sequence"/>
</dbReference>
<dbReference type="GO" id="GO:0016491">
    <property type="term" value="F:oxidoreductase activity"/>
    <property type="evidence" value="ECO:0007669"/>
    <property type="project" value="UniProtKB-KW"/>
</dbReference>
<dbReference type="Pfam" id="PF02913">
    <property type="entry name" value="FAD-oxidase_C"/>
    <property type="match status" value="1"/>
</dbReference>
<comment type="caution">
    <text evidence="6">The sequence shown here is derived from an EMBL/GenBank/DDBJ whole genome shotgun (WGS) entry which is preliminary data.</text>
</comment>
<keyword evidence="4" id="KW-0560">Oxidoreductase</keyword>
<dbReference type="Gene3D" id="1.10.45.10">
    <property type="entry name" value="Vanillyl-alcohol Oxidase, Chain A, domain 4"/>
    <property type="match status" value="1"/>
</dbReference>
<dbReference type="PROSITE" id="PS51387">
    <property type="entry name" value="FAD_PCMH"/>
    <property type="match status" value="1"/>
</dbReference>
<dbReference type="Gene3D" id="3.30.70.2190">
    <property type="match status" value="1"/>
</dbReference>
<evidence type="ECO:0000259" key="5">
    <source>
        <dbReference type="PROSITE" id="PS51387"/>
    </source>
</evidence>
<evidence type="ECO:0000313" key="7">
    <source>
        <dbReference type="Proteomes" id="UP000649604"/>
    </source>
</evidence>
<keyword evidence="3" id="KW-0274">FAD</keyword>
<dbReference type="InterPro" id="IPR036318">
    <property type="entry name" value="FAD-bd_PCMH-like_sf"/>
</dbReference>
<dbReference type="GO" id="GO:0071949">
    <property type="term" value="F:FAD binding"/>
    <property type="evidence" value="ECO:0007669"/>
    <property type="project" value="InterPro"/>
</dbReference>
<dbReference type="PANTHER" id="PTHR42934:SF2">
    <property type="entry name" value="GLYCOLATE OXIDASE SUBUNIT GLCD"/>
    <property type="match status" value="1"/>
</dbReference>
<dbReference type="InterPro" id="IPR016171">
    <property type="entry name" value="Vanillyl_alc_oxidase_C-sub2"/>
</dbReference>
<dbReference type="InterPro" id="IPR016166">
    <property type="entry name" value="FAD-bd_PCMH"/>
</dbReference>
<dbReference type="InterPro" id="IPR006094">
    <property type="entry name" value="Oxid_FAD_bind_N"/>
</dbReference>
<accession>A0A9D5JX39</accession>
<dbReference type="InterPro" id="IPR016169">
    <property type="entry name" value="FAD-bd_PCMH_sub2"/>
</dbReference>
<reference evidence="6" key="1">
    <citation type="submission" date="2019-11" db="EMBL/GenBank/DDBJ databases">
        <title>Microbial mats filling the niche in hypersaline microbial mats.</title>
        <authorList>
            <person name="Wong H.L."/>
            <person name="Macleod F.I."/>
            <person name="White R.A. III"/>
            <person name="Burns B.P."/>
        </authorList>
    </citation>
    <scope>NUCLEOTIDE SEQUENCE</scope>
    <source>
        <strain evidence="6">Rbin_158</strain>
    </source>
</reference>
<protein>
    <submittedName>
        <fullName evidence="6">FAD-binding protein</fullName>
    </submittedName>
</protein>
<dbReference type="EMBL" id="WJJP01000496">
    <property type="protein sequence ID" value="MBD3325914.1"/>
    <property type="molecule type" value="Genomic_DNA"/>
</dbReference>
<proteinExistence type="predicted"/>
<dbReference type="Pfam" id="PF01565">
    <property type="entry name" value="FAD_binding_4"/>
    <property type="match status" value="1"/>
</dbReference>
<dbReference type="PANTHER" id="PTHR42934">
    <property type="entry name" value="GLYCOLATE OXIDASE SUBUNIT GLCD"/>
    <property type="match status" value="1"/>
</dbReference>
<evidence type="ECO:0000256" key="3">
    <source>
        <dbReference type="ARBA" id="ARBA00022827"/>
    </source>
</evidence>